<comment type="caution">
    <text evidence="2">The sequence shown here is derived from an EMBL/GenBank/DDBJ whole genome shotgun (WGS) entry which is preliminary data.</text>
</comment>
<keyword evidence="3" id="KW-1185">Reference proteome</keyword>
<evidence type="ECO:0000259" key="1">
    <source>
        <dbReference type="PROSITE" id="PS50943"/>
    </source>
</evidence>
<evidence type="ECO:0000313" key="2">
    <source>
        <dbReference type="EMBL" id="MCD5317054.1"/>
    </source>
</evidence>
<dbReference type="Pfam" id="PF19054">
    <property type="entry name" value="DUF5753"/>
    <property type="match status" value="1"/>
</dbReference>
<dbReference type="Proteomes" id="UP001138997">
    <property type="component" value="Unassembled WGS sequence"/>
</dbReference>
<dbReference type="PROSITE" id="PS50943">
    <property type="entry name" value="HTH_CROC1"/>
    <property type="match status" value="1"/>
</dbReference>
<name>A0A9X1NNK8_9ACTN</name>
<dbReference type="InterPro" id="IPR010982">
    <property type="entry name" value="Lambda_DNA-bd_dom_sf"/>
</dbReference>
<organism evidence="2 3">
    <name type="scientific">Kineosporia babensis</name>
    <dbReference type="NCBI Taxonomy" id="499548"/>
    <lineage>
        <taxon>Bacteria</taxon>
        <taxon>Bacillati</taxon>
        <taxon>Actinomycetota</taxon>
        <taxon>Actinomycetes</taxon>
        <taxon>Kineosporiales</taxon>
        <taxon>Kineosporiaceae</taxon>
        <taxon>Kineosporia</taxon>
    </lineage>
</organism>
<dbReference type="InterPro" id="IPR001387">
    <property type="entry name" value="Cro/C1-type_HTH"/>
</dbReference>
<reference evidence="2" key="1">
    <citation type="submission" date="2021-11" db="EMBL/GenBank/DDBJ databases">
        <title>Streptomyces corallinus and Kineosporia corallina sp. nov., two new coral-derived marine actinobacteria.</title>
        <authorList>
            <person name="Buangrab K."/>
            <person name="Sutthacheep M."/>
            <person name="Yeemin T."/>
            <person name="Harunari E."/>
            <person name="Igarashi Y."/>
            <person name="Sripreechasak P."/>
            <person name="Kanchanasin P."/>
            <person name="Tanasupawat S."/>
            <person name="Phongsopitanun W."/>
        </authorList>
    </citation>
    <scope>NUCLEOTIDE SEQUENCE</scope>
    <source>
        <strain evidence="2">JCM 31032</strain>
    </source>
</reference>
<accession>A0A9X1NNK8</accession>
<evidence type="ECO:0000313" key="3">
    <source>
        <dbReference type="Proteomes" id="UP001138997"/>
    </source>
</evidence>
<protein>
    <submittedName>
        <fullName evidence="2">Helix-turn-helix domain-containing protein</fullName>
    </submittedName>
</protein>
<dbReference type="EMBL" id="JAJOMB010000040">
    <property type="protein sequence ID" value="MCD5317054.1"/>
    <property type="molecule type" value="Genomic_DNA"/>
</dbReference>
<proteinExistence type="predicted"/>
<feature type="domain" description="HTH cro/C1-type" evidence="1">
    <location>
        <begin position="1"/>
        <end position="55"/>
    </location>
</feature>
<dbReference type="AlphaFoldDB" id="A0A9X1NNK8"/>
<dbReference type="SUPFAM" id="SSF47413">
    <property type="entry name" value="lambda repressor-like DNA-binding domains"/>
    <property type="match status" value="1"/>
</dbReference>
<dbReference type="GO" id="GO:0003677">
    <property type="term" value="F:DNA binding"/>
    <property type="evidence" value="ECO:0007669"/>
    <property type="project" value="InterPro"/>
</dbReference>
<gene>
    <name evidence="2" type="ORF">LR394_39785</name>
</gene>
<sequence>MRDLRGRARMTVRAAAQELEWSEGKIWRIETGQSSMRSHDAELMCRVYGADLEIMGALKALARETRSSGWWHSYGDIIPEFLDLYIGLEEVASSFCWYETHLVPGLLQTEAYARALIENANPGVEADEIERLVSIRTGRGSLLTRPTARPDFRAVVGETALRSPYGGAAVMVQQLEHLSRMSEHDHVQVRVMPFAAELHSGVHSGPFIAMRFPVNASGRESEPPTIYVESFTGALYLDRPAEVERYDEAWQDIWEKALDGTASVDLIETVRRELET</sequence>
<dbReference type="Pfam" id="PF13560">
    <property type="entry name" value="HTH_31"/>
    <property type="match status" value="1"/>
</dbReference>
<dbReference type="InterPro" id="IPR043917">
    <property type="entry name" value="DUF5753"/>
</dbReference>
<dbReference type="Gene3D" id="1.10.260.40">
    <property type="entry name" value="lambda repressor-like DNA-binding domains"/>
    <property type="match status" value="1"/>
</dbReference>